<dbReference type="InterPro" id="IPR005119">
    <property type="entry name" value="LysR_subst-bd"/>
</dbReference>
<dbReference type="SUPFAM" id="SSF53850">
    <property type="entry name" value="Periplasmic binding protein-like II"/>
    <property type="match status" value="1"/>
</dbReference>
<dbReference type="PROSITE" id="PS50931">
    <property type="entry name" value="HTH_LYSR"/>
    <property type="match status" value="1"/>
</dbReference>
<protein>
    <submittedName>
        <fullName evidence="6">LysR family transcriptional regulator</fullName>
    </submittedName>
</protein>
<name>A0ABT8R4G1_9BACT</name>
<accession>A0ABT8R4G1</accession>
<dbReference type="InterPro" id="IPR036388">
    <property type="entry name" value="WH-like_DNA-bd_sf"/>
</dbReference>
<comment type="caution">
    <text evidence="6">The sequence shown here is derived from an EMBL/GenBank/DDBJ whole genome shotgun (WGS) entry which is preliminary data.</text>
</comment>
<evidence type="ECO:0000313" key="7">
    <source>
        <dbReference type="Proteomes" id="UP001168528"/>
    </source>
</evidence>
<dbReference type="Gene3D" id="3.40.190.290">
    <property type="match status" value="1"/>
</dbReference>
<dbReference type="SUPFAM" id="SSF46785">
    <property type="entry name" value="Winged helix' DNA-binding domain"/>
    <property type="match status" value="1"/>
</dbReference>
<feature type="domain" description="HTH lysR-type" evidence="5">
    <location>
        <begin position="1"/>
        <end position="60"/>
    </location>
</feature>
<dbReference type="Pfam" id="PF00126">
    <property type="entry name" value="HTH_1"/>
    <property type="match status" value="1"/>
</dbReference>
<dbReference type="Pfam" id="PF03466">
    <property type="entry name" value="LysR_substrate"/>
    <property type="match status" value="1"/>
</dbReference>
<dbReference type="RefSeq" id="WP_302037793.1">
    <property type="nucleotide sequence ID" value="NZ_JAUKPO010000005.1"/>
</dbReference>
<evidence type="ECO:0000256" key="3">
    <source>
        <dbReference type="ARBA" id="ARBA00023125"/>
    </source>
</evidence>
<keyword evidence="3" id="KW-0238">DNA-binding</keyword>
<evidence type="ECO:0000256" key="1">
    <source>
        <dbReference type="ARBA" id="ARBA00009437"/>
    </source>
</evidence>
<organism evidence="6 7">
    <name type="scientific">Rhodocytophaga aerolata</name>
    <dbReference type="NCBI Taxonomy" id="455078"/>
    <lineage>
        <taxon>Bacteria</taxon>
        <taxon>Pseudomonadati</taxon>
        <taxon>Bacteroidota</taxon>
        <taxon>Cytophagia</taxon>
        <taxon>Cytophagales</taxon>
        <taxon>Rhodocytophagaceae</taxon>
        <taxon>Rhodocytophaga</taxon>
    </lineage>
</organism>
<gene>
    <name evidence="6" type="ORF">Q0590_12050</name>
</gene>
<evidence type="ECO:0000259" key="5">
    <source>
        <dbReference type="PROSITE" id="PS50931"/>
    </source>
</evidence>
<dbReference type="InterPro" id="IPR036390">
    <property type="entry name" value="WH_DNA-bd_sf"/>
</dbReference>
<dbReference type="PANTHER" id="PTHR30126">
    <property type="entry name" value="HTH-TYPE TRANSCRIPTIONAL REGULATOR"/>
    <property type="match status" value="1"/>
</dbReference>
<dbReference type="PANTHER" id="PTHR30126:SF5">
    <property type="entry name" value="HTH-TYPE TRANSCRIPTIONAL ACTIVATOR CMPR"/>
    <property type="match status" value="1"/>
</dbReference>
<dbReference type="Gene3D" id="1.10.10.10">
    <property type="entry name" value="Winged helix-like DNA-binding domain superfamily/Winged helix DNA-binding domain"/>
    <property type="match status" value="1"/>
</dbReference>
<keyword evidence="2" id="KW-0805">Transcription regulation</keyword>
<dbReference type="InterPro" id="IPR000847">
    <property type="entry name" value="LysR_HTH_N"/>
</dbReference>
<sequence length="314" mass="35546">MHYTLHQLKIFTVVAKYSSITRASEQLHMTQPAVSIQLKNLQDQFDIPLTETIGRKLYITEFGRELVTIASSILASTDQISQQMLARKGLLTGKIKFSIVSTGKYIMPYYLAPFYKKYPTVELEMDVTNRREVLNAMQENKTDFALVSILPDHLEVEEELLMPNALWLVAGREFVGKPTEKAGDISLLKDIPILYRENGSATRIVMEEYMSKVSVRPSIKLELSSTEAIKQAVIAGLGASVLSIYSLRTELQTGDVKLLPLKGFPLYAHWRLIWLKGKKFSPASQAFLASIRENKVSVWDAHFAWAKQYLNQVS</sequence>
<reference evidence="6" key="1">
    <citation type="submission" date="2023-07" db="EMBL/GenBank/DDBJ databases">
        <title>The genome sequence of Rhodocytophaga aerolata KACC 12507.</title>
        <authorList>
            <person name="Zhang X."/>
        </authorList>
    </citation>
    <scope>NUCLEOTIDE SEQUENCE</scope>
    <source>
        <strain evidence="6">KACC 12507</strain>
    </source>
</reference>
<comment type="similarity">
    <text evidence="1">Belongs to the LysR transcriptional regulatory family.</text>
</comment>
<proteinExistence type="inferred from homology"/>
<evidence type="ECO:0000256" key="4">
    <source>
        <dbReference type="ARBA" id="ARBA00023163"/>
    </source>
</evidence>
<dbReference type="Proteomes" id="UP001168528">
    <property type="component" value="Unassembled WGS sequence"/>
</dbReference>
<keyword evidence="4" id="KW-0804">Transcription</keyword>
<evidence type="ECO:0000256" key="2">
    <source>
        <dbReference type="ARBA" id="ARBA00023015"/>
    </source>
</evidence>
<evidence type="ECO:0000313" key="6">
    <source>
        <dbReference type="EMBL" id="MDO1446991.1"/>
    </source>
</evidence>
<dbReference type="EMBL" id="JAUKPO010000005">
    <property type="protein sequence ID" value="MDO1446991.1"/>
    <property type="molecule type" value="Genomic_DNA"/>
</dbReference>
<keyword evidence="7" id="KW-1185">Reference proteome</keyword>